<evidence type="ECO:0000256" key="7">
    <source>
        <dbReference type="ARBA" id="ARBA00022723"/>
    </source>
</evidence>
<dbReference type="PROSITE" id="PS00143">
    <property type="entry name" value="INSULINASE"/>
    <property type="match status" value="1"/>
</dbReference>
<accession>A4C4U3</accession>
<sequence>MKKVLAFSAIALAVLAGCTATPSSTSSASLVPDSLVVSPNDKRAYKTLKLNNEIEVVLVSDPSVEKSAAALSVGVGLLHDPMTQQGMAHYLEHMLFLGTERYPDTKEYSEFMTKNGGAHNAYTWLDITNYMFKVNNDAYDNALDRFADFFKAPKLYPEYTDKEKNAVNAEWSMRREMDFFGQFKLSRNLMGEHPANRFLIGNLETLGDKENSNLHKETVDFYNKYYSSNIMKVAMISNLPLSEMEVLATKHFSSIKNKNIAKPEVTQSLDLTKVAGKKVYYKPNEDVKQLKLDFTIKNNITDYAVKPNSFISYLLSSEMPGTPAQILRDKGWVSQLTSSASPDMYGNYGSLSIDAELTDLGMQHRDEIVAIIMQYIDLIKKEGVNDKYFNEIRTSLNNQFQFLEKGDEFGYVSNLADSMQKYPLNNVINAGFYYAKFDKNSVNAVLEQLTPAALKVWYISQQEQTDSKLHFYDGEYRLADFTAQEIAAWQQPTQVALTLPAVNRLLPENFAIKTNADTATEPKLVLDEAGIKIWQVASTNFGHQPKGLLKVYINSELAERDAKAQVLYSVWADLYNLQQSALSTEASIAGMNLGVAAANGLTFTLNGFTDKQALLLEQGLKTLQVAVDEQGFAQAIDRFSRDIANEGKQFPYYQAFGEFSKVISNGSYSNDALLNAAKSLTAADLNAFMAQTLQQNQIRSFVFGNYDQNDINHIAAQLKAIMPSDHKTTAYSRDKTWLPKAGEVYVMKKDIDVADVAIVDVVVHPEPGYKQKARASILQNHFRTVAFDKLRTEEQLAYAVGGFARPVDEFASLGLFIQTPVKGPKEMQARFDAFKKEYVSELNKVTEETFQQLKNSTLVGLKEQPKNLSDELSPLLGDWYRENFAFDSRAKLIAEVEKVTLADIKTFYAQTMGNTNAARINIQLRGTKFKDTDFAAIAGEINIKDLADAKSKMQYQ</sequence>
<reference evidence="20 21" key="1">
    <citation type="submission" date="2006-02" db="EMBL/GenBank/DDBJ databases">
        <authorList>
            <person name="Moran M.A."/>
            <person name="Kjelleberg S."/>
            <person name="Egan S."/>
            <person name="Saunders N."/>
            <person name="Thomas T."/>
            <person name="Ferriera S."/>
            <person name="Johnson J."/>
            <person name="Kravitz S."/>
            <person name="Halpern A."/>
            <person name="Remington K."/>
            <person name="Beeson K."/>
            <person name="Tran B."/>
            <person name="Rogers Y.-H."/>
            <person name="Friedman R."/>
            <person name="Venter J.C."/>
        </authorList>
    </citation>
    <scope>NUCLEOTIDE SEQUENCE [LARGE SCALE GENOMIC DNA]</scope>
    <source>
        <strain evidence="20 21">D2</strain>
    </source>
</reference>
<dbReference type="eggNOG" id="COG1025">
    <property type="taxonomic scope" value="Bacteria"/>
</dbReference>
<evidence type="ECO:0000256" key="4">
    <source>
        <dbReference type="ARBA" id="ARBA00012449"/>
    </source>
</evidence>
<dbReference type="GO" id="GO:0005737">
    <property type="term" value="C:cytoplasm"/>
    <property type="evidence" value="ECO:0007669"/>
    <property type="project" value="UniProtKB-ARBA"/>
</dbReference>
<evidence type="ECO:0000256" key="15">
    <source>
        <dbReference type="SAM" id="SignalP"/>
    </source>
</evidence>
<evidence type="ECO:0000259" key="18">
    <source>
        <dbReference type="Pfam" id="PF16187"/>
    </source>
</evidence>
<dbReference type="GO" id="GO:0004222">
    <property type="term" value="F:metalloendopeptidase activity"/>
    <property type="evidence" value="ECO:0007669"/>
    <property type="project" value="UniProtKB-EC"/>
</dbReference>
<dbReference type="HOGENOM" id="CLU_004639_1_1_6"/>
<dbReference type="InterPro" id="IPR001431">
    <property type="entry name" value="Pept_M16_Zn_BS"/>
</dbReference>
<evidence type="ECO:0000256" key="5">
    <source>
        <dbReference type="ARBA" id="ARBA00017565"/>
    </source>
</evidence>
<evidence type="ECO:0000256" key="10">
    <source>
        <dbReference type="ARBA" id="ARBA00023049"/>
    </source>
</evidence>
<keyword evidence="9" id="KW-0862">Zinc</keyword>
<feature type="domain" description="Peptidase M16 N-terminal" evidence="16">
    <location>
        <begin position="56"/>
        <end position="191"/>
    </location>
</feature>
<keyword evidence="10" id="KW-0482">Metalloprotease</keyword>
<evidence type="ECO:0000256" key="6">
    <source>
        <dbReference type="ARBA" id="ARBA00022670"/>
    </source>
</evidence>
<dbReference type="InterPro" id="IPR032632">
    <property type="entry name" value="Peptidase_M16_M"/>
</dbReference>
<keyword evidence="8" id="KW-0378">Hydrolase</keyword>
<dbReference type="InterPro" id="IPR011765">
    <property type="entry name" value="Pept_M16_N"/>
</dbReference>
<keyword evidence="20" id="KW-0675">Receptor</keyword>
<dbReference type="Gene3D" id="3.30.830.10">
    <property type="entry name" value="Metalloenzyme, LuxS/M16 peptidase-like"/>
    <property type="match status" value="4"/>
</dbReference>
<evidence type="ECO:0000256" key="11">
    <source>
        <dbReference type="ARBA" id="ARBA00029597"/>
    </source>
</evidence>
<dbReference type="FunFam" id="3.30.830.10:FF:000012">
    <property type="entry name" value="Protease 3"/>
    <property type="match status" value="1"/>
</dbReference>
<keyword evidence="6 20" id="KW-0645">Protease</keyword>
<organism evidence="20 21">
    <name type="scientific">Pseudoalteromonas tunicata D2</name>
    <dbReference type="NCBI Taxonomy" id="87626"/>
    <lineage>
        <taxon>Bacteria</taxon>
        <taxon>Pseudomonadati</taxon>
        <taxon>Pseudomonadota</taxon>
        <taxon>Gammaproteobacteria</taxon>
        <taxon>Alteromonadales</taxon>
        <taxon>Pseudoalteromonadaceae</taxon>
        <taxon>Pseudoalteromonas</taxon>
    </lineage>
</organism>
<dbReference type="EMBL" id="AAOH01000001">
    <property type="protein sequence ID" value="EAR30575.1"/>
    <property type="molecule type" value="Genomic_DNA"/>
</dbReference>
<dbReference type="InterPro" id="IPR054734">
    <property type="entry name" value="PqqF-like_C_4"/>
</dbReference>
<dbReference type="InterPro" id="IPR050626">
    <property type="entry name" value="Peptidase_M16"/>
</dbReference>
<dbReference type="SUPFAM" id="SSF63411">
    <property type="entry name" value="LuxS/MPP-like metallohydrolase"/>
    <property type="match status" value="4"/>
</dbReference>
<evidence type="ECO:0000313" key="21">
    <source>
        <dbReference type="Proteomes" id="UP000006201"/>
    </source>
</evidence>
<dbReference type="EC" id="3.4.24.55" evidence="4"/>
<evidence type="ECO:0000259" key="17">
    <source>
        <dbReference type="Pfam" id="PF05193"/>
    </source>
</evidence>
<name>A4C4U3_9GAMM</name>
<evidence type="ECO:0000256" key="14">
    <source>
        <dbReference type="RuleBase" id="RU004447"/>
    </source>
</evidence>
<evidence type="ECO:0000256" key="13">
    <source>
        <dbReference type="ARBA" id="ARBA00033450"/>
    </source>
</evidence>
<evidence type="ECO:0000313" key="20">
    <source>
        <dbReference type="EMBL" id="EAR30575.1"/>
    </source>
</evidence>
<evidence type="ECO:0000256" key="8">
    <source>
        <dbReference type="ARBA" id="ARBA00022801"/>
    </source>
</evidence>
<evidence type="ECO:0000256" key="2">
    <source>
        <dbReference type="ARBA" id="ARBA00002184"/>
    </source>
</evidence>
<dbReference type="GO" id="GO:0006508">
    <property type="term" value="P:proteolysis"/>
    <property type="evidence" value="ECO:0007669"/>
    <property type="project" value="UniProtKB-KW"/>
</dbReference>
<feature type="domain" description="Coenzyme PQQ synthesis protein F-like C-terminal lobe" evidence="19">
    <location>
        <begin position="778"/>
        <end position="872"/>
    </location>
</feature>
<dbReference type="InterPro" id="IPR011249">
    <property type="entry name" value="Metalloenz_LuxS/M16"/>
</dbReference>
<dbReference type="OrthoDB" id="9811314at2"/>
<comment type="function">
    <text evidence="2">Endopeptidase that degrades small peptides of less than 7 kDa, such as glucagon and insulin.</text>
</comment>
<comment type="similarity">
    <text evidence="3 14">Belongs to the peptidase M16 family.</text>
</comment>
<keyword evidence="15" id="KW-0732">Signal</keyword>
<dbReference type="STRING" id="87626.PTD2_03361"/>
<dbReference type="Pfam" id="PF16187">
    <property type="entry name" value="Peptidase_M16_M"/>
    <property type="match status" value="1"/>
</dbReference>
<evidence type="ECO:0000256" key="3">
    <source>
        <dbReference type="ARBA" id="ARBA00007261"/>
    </source>
</evidence>
<dbReference type="GO" id="GO:0046872">
    <property type="term" value="F:metal ion binding"/>
    <property type="evidence" value="ECO:0007669"/>
    <property type="project" value="UniProtKB-KW"/>
</dbReference>
<evidence type="ECO:0000259" key="19">
    <source>
        <dbReference type="Pfam" id="PF22456"/>
    </source>
</evidence>
<dbReference type="Pfam" id="PF00675">
    <property type="entry name" value="Peptidase_M16"/>
    <property type="match status" value="1"/>
</dbReference>
<keyword evidence="7" id="KW-0479">Metal-binding</keyword>
<evidence type="ECO:0000256" key="9">
    <source>
        <dbReference type="ARBA" id="ARBA00022833"/>
    </source>
</evidence>
<dbReference type="AlphaFoldDB" id="A4C4U3"/>
<dbReference type="RefSeq" id="WP_009836873.1">
    <property type="nucleotide sequence ID" value="NZ_AAOH01000001.1"/>
</dbReference>
<feature type="chain" id="PRO_5002666948" description="Protease 3" evidence="15">
    <location>
        <begin position="29"/>
        <end position="956"/>
    </location>
</feature>
<dbReference type="PANTHER" id="PTHR43690:SF18">
    <property type="entry name" value="INSULIN-DEGRADING ENZYME-RELATED"/>
    <property type="match status" value="1"/>
</dbReference>
<evidence type="ECO:0000256" key="1">
    <source>
        <dbReference type="ARBA" id="ARBA00001947"/>
    </source>
</evidence>
<evidence type="ECO:0000256" key="12">
    <source>
        <dbReference type="ARBA" id="ARBA00031184"/>
    </source>
</evidence>
<gene>
    <name evidence="20" type="ORF">PTD2_03361</name>
</gene>
<keyword evidence="21" id="KW-1185">Reference proteome</keyword>
<comment type="cofactor">
    <cofactor evidence="1">
        <name>Zn(2+)</name>
        <dbReference type="ChEBI" id="CHEBI:29105"/>
    </cofactor>
</comment>
<dbReference type="Proteomes" id="UP000006201">
    <property type="component" value="Unassembled WGS sequence"/>
</dbReference>
<protein>
    <recommendedName>
        <fullName evidence="5">Protease 3</fullName>
        <ecNumber evidence="4">3.4.24.55</ecNumber>
    </recommendedName>
    <alternativeName>
        <fullName evidence="13">Pitrilysin</fullName>
    </alternativeName>
    <alternativeName>
        <fullName evidence="12">Protease III</fullName>
    </alternativeName>
    <alternativeName>
        <fullName evidence="11">Protease pi</fullName>
    </alternativeName>
</protein>
<dbReference type="Pfam" id="PF05193">
    <property type="entry name" value="Peptidase_M16_C"/>
    <property type="match status" value="1"/>
</dbReference>
<feature type="domain" description="Peptidase M16 C-terminal" evidence="17">
    <location>
        <begin position="220"/>
        <end position="396"/>
    </location>
</feature>
<dbReference type="Pfam" id="PF22456">
    <property type="entry name" value="PqqF-like_C_4"/>
    <property type="match status" value="1"/>
</dbReference>
<comment type="caution">
    <text evidence="20">The sequence shown here is derived from an EMBL/GenBank/DDBJ whole genome shotgun (WGS) entry which is preliminary data.</text>
</comment>
<dbReference type="PANTHER" id="PTHR43690">
    <property type="entry name" value="NARDILYSIN"/>
    <property type="match status" value="1"/>
</dbReference>
<evidence type="ECO:0000259" key="16">
    <source>
        <dbReference type="Pfam" id="PF00675"/>
    </source>
</evidence>
<feature type="signal peptide" evidence="15">
    <location>
        <begin position="1"/>
        <end position="28"/>
    </location>
</feature>
<dbReference type="InterPro" id="IPR007863">
    <property type="entry name" value="Peptidase_M16_C"/>
</dbReference>
<feature type="domain" description="Peptidase M16 middle/third" evidence="18">
    <location>
        <begin position="400"/>
        <end position="676"/>
    </location>
</feature>
<dbReference type="PROSITE" id="PS51257">
    <property type="entry name" value="PROKAR_LIPOPROTEIN"/>
    <property type="match status" value="1"/>
</dbReference>
<proteinExistence type="inferred from homology"/>